<dbReference type="EMBL" id="BPLR01017071">
    <property type="protein sequence ID" value="GIY88506.1"/>
    <property type="molecule type" value="Genomic_DNA"/>
</dbReference>
<accession>A0AAV4X030</accession>
<evidence type="ECO:0000313" key="1">
    <source>
        <dbReference type="EMBL" id="GIY88506.1"/>
    </source>
</evidence>
<comment type="caution">
    <text evidence="1">The sequence shown here is derived from an EMBL/GenBank/DDBJ whole genome shotgun (WGS) entry which is preliminary data.</text>
</comment>
<reference evidence="1 2" key="1">
    <citation type="submission" date="2021-06" db="EMBL/GenBank/DDBJ databases">
        <title>Caerostris extrusa draft genome.</title>
        <authorList>
            <person name="Kono N."/>
            <person name="Arakawa K."/>
        </authorList>
    </citation>
    <scope>NUCLEOTIDE SEQUENCE [LARGE SCALE GENOMIC DNA]</scope>
</reference>
<name>A0AAV4X030_CAEEX</name>
<evidence type="ECO:0000313" key="2">
    <source>
        <dbReference type="Proteomes" id="UP001054945"/>
    </source>
</evidence>
<protein>
    <submittedName>
        <fullName evidence="1">Uncharacterized protein</fullName>
    </submittedName>
</protein>
<dbReference type="AlphaFoldDB" id="A0AAV4X030"/>
<keyword evidence="2" id="KW-1185">Reference proteome</keyword>
<gene>
    <name evidence="1" type="ORF">CEXT_472481</name>
</gene>
<sequence length="71" mass="8150">MANFEILLLSGRREKFQQFLNNATLFAPNPIKAKEKNSPLLRGREGCFDRRAITVAENITDNTLRKQIFSP</sequence>
<proteinExistence type="predicted"/>
<organism evidence="1 2">
    <name type="scientific">Caerostris extrusa</name>
    <name type="common">Bark spider</name>
    <name type="synonym">Caerostris bankana</name>
    <dbReference type="NCBI Taxonomy" id="172846"/>
    <lineage>
        <taxon>Eukaryota</taxon>
        <taxon>Metazoa</taxon>
        <taxon>Ecdysozoa</taxon>
        <taxon>Arthropoda</taxon>
        <taxon>Chelicerata</taxon>
        <taxon>Arachnida</taxon>
        <taxon>Araneae</taxon>
        <taxon>Araneomorphae</taxon>
        <taxon>Entelegynae</taxon>
        <taxon>Araneoidea</taxon>
        <taxon>Araneidae</taxon>
        <taxon>Caerostris</taxon>
    </lineage>
</organism>
<dbReference type="Proteomes" id="UP001054945">
    <property type="component" value="Unassembled WGS sequence"/>
</dbReference>